<feature type="signal peptide" evidence="5">
    <location>
        <begin position="1"/>
        <end position="22"/>
    </location>
</feature>
<dbReference type="CDD" id="cd00109">
    <property type="entry name" value="Kunitz-type"/>
    <property type="match status" value="3"/>
</dbReference>
<dbReference type="SUPFAM" id="SSF57362">
    <property type="entry name" value="BPTI-like"/>
    <property type="match status" value="3"/>
</dbReference>
<evidence type="ECO:0000256" key="5">
    <source>
        <dbReference type="SAM" id="SignalP"/>
    </source>
</evidence>
<accession>A0A6B0VAZ0</accession>
<dbReference type="EMBL" id="GIFC01016608">
    <property type="protein sequence ID" value="MXU98691.1"/>
    <property type="molecule type" value="Transcribed_RNA"/>
</dbReference>
<feature type="compositionally biased region" description="Polar residues" evidence="4">
    <location>
        <begin position="53"/>
        <end position="62"/>
    </location>
</feature>
<sequence length="355" mass="39459">MGNIINSLLLVTAIITFQGVISTSSKRDTYESLPDLDYDDDDSEESTTPLTKTEATTITPSETIPAPSPNNTGTNEKPENKLGGSVPGDSDNDEEDSDEYDDFDVITFTEAPTTTTAQGVPATPAPEPAYTAAYVPDAPRRPKVCMLEEDVGECDGGERGPGAVRVFFNTKTNSCDFFIYSGCKGNGNNFATEEECTERCRVGAVYDIKEDARLPKVCKLRMTPGHCESGQDPELRYFYNQYTERCEVFTYSGCGGNENNFKTEHDCEARCIYTPDGACSLQPEKGPCAQNFTRFYWDKELGDCKEFVYSGCAGNENNFPDKESCQKYCKAKSTYLELWRNVWSAMQSWMKRGYS</sequence>
<dbReference type="SMART" id="SM00131">
    <property type="entry name" value="KU"/>
    <property type="match status" value="3"/>
</dbReference>
<feature type="compositionally biased region" description="Acidic residues" evidence="4">
    <location>
        <begin position="34"/>
        <end position="45"/>
    </location>
</feature>
<dbReference type="Pfam" id="PF00014">
    <property type="entry name" value="Kunitz_BPTI"/>
    <property type="match status" value="3"/>
</dbReference>
<reference evidence="7" key="1">
    <citation type="submission" date="2019-12" db="EMBL/GenBank/DDBJ databases">
        <title>An insight into the sialome of adult female Ixodes ricinus ticks feeding for 6 days.</title>
        <authorList>
            <person name="Perner J."/>
            <person name="Ribeiro J.M.C."/>
        </authorList>
    </citation>
    <scope>NUCLEOTIDE SEQUENCE</scope>
    <source>
        <strain evidence="7">Semi-engorged</strain>
        <tissue evidence="7">Salivary glands</tissue>
    </source>
</reference>
<proteinExistence type="predicted"/>
<feature type="chain" id="PRO_5025510661" evidence="5">
    <location>
        <begin position="23"/>
        <end position="355"/>
    </location>
</feature>
<evidence type="ECO:0000256" key="1">
    <source>
        <dbReference type="ARBA" id="ARBA00022690"/>
    </source>
</evidence>
<dbReference type="AlphaFoldDB" id="A0A6B0VAZ0"/>
<evidence type="ECO:0000256" key="4">
    <source>
        <dbReference type="SAM" id="MobiDB-lite"/>
    </source>
</evidence>
<name>A0A6B0VAZ0_IXORI</name>
<dbReference type="GO" id="GO:0005615">
    <property type="term" value="C:extracellular space"/>
    <property type="evidence" value="ECO:0007669"/>
    <property type="project" value="TreeGrafter"/>
</dbReference>
<dbReference type="InterPro" id="IPR020901">
    <property type="entry name" value="Prtase_inh_Kunz-CS"/>
</dbReference>
<keyword evidence="5" id="KW-0732">Signal</keyword>
<dbReference type="GO" id="GO:0004867">
    <property type="term" value="F:serine-type endopeptidase inhibitor activity"/>
    <property type="evidence" value="ECO:0007669"/>
    <property type="project" value="UniProtKB-KW"/>
</dbReference>
<protein>
    <submittedName>
        <fullName evidence="7">Putative kunitz</fullName>
    </submittedName>
</protein>
<dbReference type="PANTHER" id="PTHR10083">
    <property type="entry name" value="KUNITZ-TYPE PROTEASE INHIBITOR-RELATED"/>
    <property type="match status" value="1"/>
</dbReference>
<dbReference type="Gene3D" id="4.10.410.10">
    <property type="entry name" value="Pancreatic trypsin inhibitor Kunitz domain"/>
    <property type="match status" value="3"/>
</dbReference>
<feature type="domain" description="BPTI/Kunitz inhibitor" evidence="6">
    <location>
        <begin position="218"/>
        <end position="271"/>
    </location>
</feature>
<dbReference type="PANTHER" id="PTHR10083:SF374">
    <property type="entry name" value="BPTI_KUNITZ INHIBITOR DOMAIN-CONTAINING PROTEIN"/>
    <property type="match status" value="1"/>
</dbReference>
<dbReference type="PROSITE" id="PS50279">
    <property type="entry name" value="BPTI_KUNITZ_2"/>
    <property type="match status" value="3"/>
</dbReference>
<dbReference type="PROSITE" id="PS00280">
    <property type="entry name" value="BPTI_KUNITZ_1"/>
    <property type="match status" value="3"/>
</dbReference>
<feature type="compositionally biased region" description="Acidic residues" evidence="4">
    <location>
        <begin position="90"/>
        <end position="99"/>
    </location>
</feature>
<dbReference type="InterPro" id="IPR050098">
    <property type="entry name" value="TFPI/VKTCI-like"/>
</dbReference>
<evidence type="ECO:0000256" key="2">
    <source>
        <dbReference type="ARBA" id="ARBA00022900"/>
    </source>
</evidence>
<keyword evidence="2" id="KW-0722">Serine protease inhibitor</keyword>
<feature type="domain" description="BPTI/Kunitz inhibitor" evidence="6">
    <location>
        <begin position="145"/>
        <end position="200"/>
    </location>
</feature>
<dbReference type="InterPro" id="IPR002223">
    <property type="entry name" value="Kunitz_BPTI"/>
</dbReference>
<dbReference type="InterPro" id="IPR036880">
    <property type="entry name" value="Kunitz_BPTI_sf"/>
</dbReference>
<keyword evidence="3" id="KW-1015">Disulfide bond</keyword>
<evidence type="ECO:0000256" key="3">
    <source>
        <dbReference type="ARBA" id="ARBA00023157"/>
    </source>
</evidence>
<feature type="domain" description="BPTI/Kunitz inhibitor" evidence="6">
    <location>
        <begin position="279"/>
        <end position="329"/>
    </location>
</feature>
<keyword evidence="1" id="KW-0646">Protease inhibitor</keyword>
<dbReference type="PRINTS" id="PR00759">
    <property type="entry name" value="BASICPTASE"/>
</dbReference>
<evidence type="ECO:0000313" key="7">
    <source>
        <dbReference type="EMBL" id="MXU98691.1"/>
    </source>
</evidence>
<evidence type="ECO:0000259" key="6">
    <source>
        <dbReference type="PROSITE" id="PS50279"/>
    </source>
</evidence>
<feature type="region of interest" description="Disordered" evidence="4">
    <location>
        <begin position="24"/>
        <end position="99"/>
    </location>
</feature>
<organism evidence="7">
    <name type="scientific">Ixodes ricinus</name>
    <name type="common">Common tick</name>
    <name type="synonym">Acarus ricinus</name>
    <dbReference type="NCBI Taxonomy" id="34613"/>
    <lineage>
        <taxon>Eukaryota</taxon>
        <taxon>Metazoa</taxon>
        <taxon>Ecdysozoa</taxon>
        <taxon>Arthropoda</taxon>
        <taxon>Chelicerata</taxon>
        <taxon>Arachnida</taxon>
        <taxon>Acari</taxon>
        <taxon>Parasitiformes</taxon>
        <taxon>Ixodida</taxon>
        <taxon>Ixodoidea</taxon>
        <taxon>Ixodidae</taxon>
        <taxon>Ixodinae</taxon>
        <taxon>Ixodes</taxon>
    </lineage>
</organism>